<evidence type="ECO:0000256" key="1">
    <source>
        <dbReference type="PIRNR" id="PIRNR033490"/>
    </source>
</evidence>
<dbReference type="GO" id="GO:0016787">
    <property type="term" value="F:hydrolase activity"/>
    <property type="evidence" value="ECO:0007669"/>
    <property type="project" value="UniProtKB-KW"/>
</dbReference>
<dbReference type="InterPro" id="IPR003477">
    <property type="entry name" value="PemK-like"/>
</dbReference>
<proteinExistence type="inferred from homology"/>
<dbReference type="EC" id="3.1.-.-" evidence="1"/>
<dbReference type="AlphaFoldDB" id="A0A1F6WZA7"/>
<dbReference type="GO" id="GO:0003677">
    <property type="term" value="F:DNA binding"/>
    <property type="evidence" value="ECO:0007669"/>
    <property type="project" value="InterPro"/>
</dbReference>
<dbReference type="PANTHER" id="PTHR33988">
    <property type="entry name" value="ENDORIBONUCLEASE MAZF-RELATED"/>
    <property type="match status" value="1"/>
</dbReference>
<protein>
    <recommendedName>
        <fullName evidence="1">mRNA interferase</fullName>
        <ecNumber evidence="1">3.1.-.-</ecNumber>
    </recommendedName>
</protein>
<dbReference type="InterPro" id="IPR011067">
    <property type="entry name" value="Plasmid_toxin/cell-grow_inhib"/>
</dbReference>
<keyword evidence="1" id="KW-0378">Hydrolase</keyword>
<dbReference type="GO" id="GO:0004521">
    <property type="term" value="F:RNA endonuclease activity"/>
    <property type="evidence" value="ECO:0007669"/>
    <property type="project" value="TreeGrafter"/>
</dbReference>
<reference evidence="2 3" key="1">
    <citation type="journal article" date="2016" name="Nat. Commun.">
        <title>Thousands of microbial genomes shed light on interconnected biogeochemical processes in an aquifer system.</title>
        <authorList>
            <person name="Anantharaman K."/>
            <person name="Brown C.T."/>
            <person name="Hug L.A."/>
            <person name="Sharon I."/>
            <person name="Castelle C.J."/>
            <person name="Probst A.J."/>
            <person name="Thomas B.C."/>
            <person name="Singh A."/>
            <person name="Wilkins M.J."/>
            <person name="Karaoz U."/>
            <person name="Brodie E.L."/>
            <person name="Williams K.H."/>
            <person name="Hubbard S.S."/>
            <person name="Banfield J.F."/>
        </authorList>
    </citation>
    <scope>NUCLEOTIDE SEQUENCE [LARGE SCALE GENOMIC DNA]</scope>
</reference>
<dbReference type="Gene3D" id="2.30.30.110">
    <property type="match status" value="1"/>
</dbReference>
<keyword evidence="1" id="KW-0540">Nuclease</keyword>
<dbReference type="GO" id="GO:0006402">
    <property type="term" value="P:mRNA catabolic process"/>
    <property type="evidence" value="ECO:0007669"/>
    <property type="project" value="TreeGrafter"/>
</dbReference>
<dbReference type="Proteomes" id="UP000177001">
    <property type="component" value="Unassembled WGS sequence"/>
</dbReference>
<comment type="caution">
    <text evidence="2">The sequence shown here is derived from an EMBL/GenBank/DDBJ whole genome shotgun (WGS) entry which is preliminary data.</text>
</comment>
<comment type="function">
    <text evidence="1">Toxic component of a type II toxin-antitoxin (TA) system.</text>
</comment>
<gene>
    <name evidence="2" type="ORF">A3A91_03840</name>
</gene>
<name>A0A1F6WZA7_9BACT</name>
<keyword evidence="1" id="KW-0255">Endonuclease</keyword>
<dbReference type="SUPFAM" id="SSF50118">
    <property type="entry name" value="Cell growth inhibitor/plasmid maintenance toxic component"/>
    <property type="match status" value="1"/>
</dbReference>
<evidence type="ECO:0000313" key="2">
    <source>
        <dbReference type="EMBL" id="OGI87236.1"/>
    </source>
</evidence>
<sequence>MKKGEIWIVDIGSTGGHEQQGIRPAVVIADVVGSVTTIIPCTSNLDSLRFPFTVQLEPSLKNGLSFASVVVIFQLRAIDKKKLKAKIGFLGKTEIKEIDVMMKKMLGI</sequence>
<organism evidence="2 3">
    <name type="scientific">Candidatus Nomurabacteria bacterium RIFCSPLOWO2_01_FULL_36_16</name>
    <dbReference type="NCBI Taxonomy" id="1801767"/>
    <lineage>
        <taxon>Bacteria</taxon>
        <taxon>Candidatus Nomuraibacteriota</taxon>
    </lineage>
</organism>
<dbReference type="EMBL" id="MFUR01000004">
    <property type="protein sequence ID" value="OGI87236.1"/>
    <property type="molecule type" value="Genomic_DNA"/>
</dbReference>
<dbReference type="GO" id="GO:0016075">
    <property type="term" value="P:rRNA catabolic process"/>
    <property type="evidence" value="ECO:0007669"/>
    <property type="project" value="TreeGrafter"/>
</dbReference>
<accession>A0A1F6WZA7</accession>
<dbReference type="PIRSF" id="PIRSF033490">
    <property type="entry name" value="MazF"/>
    <property type="match status" value="1"/>
</dbReference>
<comment type="similarity">
    <text evidence="1">Belongs to the PemK/MazF family.</text>
</comment>
<evidence type="ECO:0000313" key="3">
    <source>
        <dbReference type="Proteomes" id="UP000177001"/>
    </source>
</evidence>
<dbReference type="Pfam" id="PF02452">
    <property type="entry name" value="PemK_toxin"/>
    <property type="match status" value="1"/>
</dbReference>